<dbReference type="HOGENOM" id="CLU_2018942_0_0_1"/>
<keyword evidence="3" id="KW-1185">Reference proteome</keyword>
<evidence type="ECO:0000256" key="1">
    <source>
        <dbReference type="SAM" id="MobiDB-lite"/>
    </source>
</evidence>
<protein>
    <submittedName>
        <fullName evidence="2">Uncharacterized protein</fullName>
    </submittedName>
</protein>
<dbReference type="Proteomes" id="UP000006591">
    <property type="component" value="Chromosome 8"/>
</dbReference>
<organism evidence="2">
    <name type="scientific">Oryza nivara</name>
    <name type="common">Indian wild rice</name>
    <name type="synonym">Oryza sativa f. spontanea</name>
    <dbReference type="NCBI Taxonomy" id="4536"/>
    <lineage>
        <taxon>Eukaryota</taxon>
        <taxon>Viridiplantae</taxon>
        <taxon>Streptophyta</taxon>
        <taxon>Embryophyta</taxon>
        <taxon>Tracheophyta</taxon>
        <taxon>Spermatophyta</taxon>
        <taxon>Magnoliopsida</taxon>
        <taxon>Liliopsida</taxon>
        <taxon>Poales</taxon>
        <taxon>Poaceae</taxon>
        <taxon>BOP clade</taxon>
        <taxon>Oryzoideae</taxon>
        <taxon>Oryzeae</taxon>
        <taxon>Oryzinae</taxon>
        <taxon>Oryza</taxon>
    </lineage>
</organism>
<feature type="compositionally biased region" description="Low complexity" evidence="1">
    <location>
        <begin position="69"/>
        <end position="80"/>
    </location>
</feature>
<evidence type="ECO:0000313" key="2">
    <source>
        <dbReference type="EnsemblPlants" id="ONIVA08G01780.1"/>
    </source>
</evidence>
<sequence>MQTRITPNFDRKKGKSLYFSGFWPKLSQPRPNNTGCSHWAKTGRSGPSPRSRSLSTILGFASPEAPIYTTTRRLSPTSSLSHHRRRRRRRRRRSRRGGDHEGQVEEEAHEEAEEEAPKDEAEI</sequence>
<dbReference type="AlphaFoldDB" id="A0A0E0I6U7"/>
<feature type="compositionally biased region" description="Low complexity" evidence="1">
    <location>
        <begin position="43"/>
        <end position="53"/>
    </location>
</feature>
<evidence type="ECO:0000313" key="3">
    <source>
        <dbReference type="Proteomes" id="UP000006591"/>
    </source>
</evidence>
<feature type="compositionally biased region" description="Basic residues" evidence="1">
    <location>
        <begin position="81"/>
        <end position="95"/>
    </location>
</feature>
<accession>A0A0E0I6U7</accession>
<reference evidence="2" key="2">
    <citation type="submission" date="2018-04" db="EMBL/GenBank/DDBJ databases">
        <title>OnivRS2 (Oryza nivara Reference Sequence Version 2).</title>
        <authorList>
            <person name="Zhang J."/>
            <person name="Kudrna D."/>
            <person name="Lee S."/>
            <person name="Talag J."/>
            <person name="Rajasekar S."/>
            <person name="Welchert J."/>
            <person name="Hsing Y.-I."/>
            <person name="Wing R.A."/>
        </authorList>
    </citation>
    <scope>NUCLEOTIDE SEQUENCE [LARGE SCALE GENOMIC DNA]</scope>
    <source>
        <strain evidence="2">SL10</strain>
    </source>
</reference>
<dbReference type="Gramene" id="ONIVA08G01780.1">
    <property type="protein sequence ID" value="ONIVA08G01780.1"/>
    <property type="gene ID" value="ONIVA08G01780"/>
</dbReference>
<dbReference type="EnsemblPlants" id="ONIVA08G01780.1">
    <property type="protein sequence ID" value="ONIVA08G01780.1"/>
    <property type="gene ID" value="ONIVA08G01780"/>
</dbReference>
<proteinExistence type="predicted"/>
<feature type="compositionally biased region" description="Acidic residues" evidence="1">
    <location>
        <begin position="104"/>
        <end position="117"/>
    </location>
</feature>
<name>A0A0E0I6U7_ORYNI</name>
<reference evidence="2" key="1">
    <citation type="submission" date="2015-04" db="UniProtKB">
        <authorList>
            <consortium name="EnsemblPlants"/>
        </authorList>
    </citation>
    <scope>IDENTIFICATION</scope>
    <source>
        <strain evidence="2">SL10</strain>
    </source>
</reference>
<feature type="region of interest" description="Disordered" evidence="1">
    <location>
        <begin position="24"/>
        <end position="123"/>
    </location>
</feature>